<dbReference type="Gene3D" id="3.20.20.70">
    <property type="entry name" value="Aldolase class I"/>
    <property type="match status" value="1"/>
</dbReference>
<dbReference type="PANTHER" id="PTHR35803:SF2">
    <property type="entry name" value="RETAINING ALPHA-GALACTOSIDASE"/>
    <property type="match status" value="1"/>
</dbReference>
<evidence type="ECO:0000259" key="2">
    <source>
        <dbReference type="Pfam" id="PF14509"/>
    </source>
</evidence>
<dbReference type="AlphaFoldDB" id="A0A0D8JEI4"/>
<dbReference type="Pfam" id="PF10566">
    <property type="entry name" value="Glyco_hydro_97"/>
    <property type="match status" value="1"/>
</dbReference>
<feature type="domain" description="Glycosyl-hydrolase 97 catalytic" evidence="1">
    <location>
        <begin position="14"/>
        <end position="156"/>
    </location>
</feature>
<evidence type="ECO:0000259" key="1">
    <source>
        <dbReference type="Pfam" id="PF10566"/>
    </source>
</evidence>
<dbReference type="PATRIC" id="fig|1544798.3.peg.1602"/>
<reference evidence="3 4" key="1">
    <citation type="submission" date="2014-09" db="EMBL/GenBank/DDBJ databases">
        <title>Draft Genome Sequence of Draconibacterium sp. JN14CK-3.</title>
        <authorList>
            <person name="Dong C."/>
            <person name="Lai Q."/>
            <person name="Shao Z."/>
        </authorList>
    </citation>
    <scope>NUCLEOTIDE SEQUENCE [LARGE SCALE GENOMIC DNA]</scope>
    <source>
        <strain evidence="3 4">JN14CK-3</strain>
    </source>
</reference>
<dbReference type="InterPro" id="IPR017853">
    <property type="entry name" value="GH"/>
</dbReference>
<dbReference type="Proteomes" id="UP000032544">
    <property type="component" value="Unassembled WGS sequence"/>
</dbReference>
<organism evidence="3 4">
    <name type="scientific">Draconibacterium sediminis</name>
    <dbReference type="NCBI Taxonomy" id="1544798"/>
    <lineage>
        <taxon>Bacteria</taxon>
        <taxon>Pseudomonadati</taxon>
        <taxon>Bacteroidota</taxon>
        <taxon>Bacteroidia</taxon>
        <taxon>Marinilabiliales</taxon>
        <taxon>Prolixibacteraceae</taxon>
        <taxon>Draconibacterium</taxon>
    </lineage>
</organism>
<evidence type="ECO:0008006" key="5">
    <source>
        <dbReference type="Google" id="ProtNLM"/>
    </source>
</evidence>
<evidence type="ECO:0000313" key="3">
    <source>
        <dbReference type="EMBL" id="KJF45310.1"/>
    </source>
</evidence>
<dbReference type="EMBL" id="JRHC01000001">
    <property type="protein sequence ID" value="KJF45310.1"/>
    <property type="molecule type" value="Genomic_DNA"/>
</dbReference>
<gene>
    <name evidence="3" type="ORF">LH29_07995</name>
</gene>
<protein>
    <recommendedName>
        <fullName evidence="5">Alpha-glucosidase</fullName>
    </recommendedName>
</protein>
<dbReference type="STRING" id="1544798.LH29_07995"/>
<dbReference type="InterPro" id="IPR013785">
    <property type="entry name" value="Aldolase_TIM"/>
</dbReference>
<dbReference type="InterPro" id="IPR052720">
    <property type="entry name" value="Glycosyl_hydrolase_97"/>
</dbReference>
<sequence length="349" mass="40537">MCAWDSWWSRGVVMENEEIKKYIDLASENEFPYMLIDWQWYGMYNKPEADVTTVADQLDMPMIIDYAKQKNVKLWLWLYWTDVTRNMEKAFQLYESWGIAGVKIDFMALDGAEMVEWYHNTVKLAAKHHLMVNFHGAYKPTGFRRTYPNLMTREGVLGNEYNKWSYMVTPEHNVTLPFTRMLAGPMDYTPGGFRNSLKGEFKPQINTRVMGTRCHELAKFVVFDSPITTVCDHPENYSDQQCVDFLQQVKTVWDDTRVLKGKIGEYIVMARKSRDQWFIAGMTNSDGRTFDIDLGFLPDGINNLRIYRDCEATKKDATKLEFEEMKIESKDHLSITCAPGGGFVGIISK</sequence>
<dbReference type="InterPro" id="IPR019563">
    <property type="entry name" value="GH97_catalytic"/>
</dbReference>
<keyword evidence="4" id="KW-1185">Reference proteome</keyword>
<comment type="caution">
    <text evidence="3">The sequence shown here is derived from an EMBL/GenBank/DDBJ whole genome shotgun (WGS) entry which is preliminary data.</text>
</comment>
<dbReference type="InterPro" id="IPR029483">
    <property type="entry name" value="GH97_C"/>
</dbReference>
<evidence type="ECO:0000313" key="4">
    <source>
        <dbReference type="Proteomes" id="UP000032544"/>
    </source>
</evidence>
<dbReference type="SUPFAM" id="SSF51445">
    <property type="entry name" value="(Trans)glycosidases"/>
    <property type="match status" value="1"/>
</dbReference>
<dbReference type="Pfam" id="PF14509">
    <property type="entry name" value="GH97_C"/>
    <property type="match status" value="1"/>
</dbReference>
<feature type="domain" description="Glycosyl-hydrolase 97 C-terminal oligomerisation" evidence="2">
    <location>
        <begin position="252"/>
        <end position="346"/>
    </location>
</feature>
<dbReference type="PANTHER" id="PTHR35803">
    <property type="entry name" value="GLUCAN 1,4-ALPHA-GLUCOSIDASE SUSB-RELATED"/>
    <property type="match status" value="1"/>
</dbReference>
<proteinExistence type="predicted"/>
<accession>A0A0D8JEI4</accession>
<name>A0A0D8JEI4_9BACT</name>